<sequence>MNSLYAGIDTLNAAPVLDDITQHEISALKTRFNLADAHTHQDQSDTQRMIVASLPELWYQAQNQTQYQSEQAFIHAFFTFHGQHHALKRHDEIYLVYAASIAMHITATYLRKQNMSVGLIEPCFDNLHDLLKHMEVPMSALDESLFTSSTEVYANLQKAAIGLDAIFLVDPNNPTGSSLFADGPDTFVEVARYCRDYNKLLILDFCFASFFKAAGRERVDAYAILDDIGTQYLVMEDTGKTWPLQDTKCATLMASQDINADIYSIVTSVLLNVSPFILNVVTRYIEDSKDDDFNSVRSVLDVNRRMARAGLEGRFLQYVEPMIDTSVAWFEILPTGINADELQAYLLQWDGTYCRANISTGASPKKASVTYVWRWHANRKNLRPPFRSSQRPWRTSMSDFDLPMIDATVFMGMHHADPGVREKSLGLFSRFYESSVQMNFAQIGICDAIIWKKSRALQDVYYPFMDVLHTDMAIQRQGCSEHILQRAATDTLLKGLPVEKKLLAAQVLEQEIPFYTHDPELLRLHVLQPFLQPFESPVRQPAFPEMLQRLYDQSSAMVIRNEDFEHVW</sequence>
<evidence type="ECO:0000259" key="1">
    <source>
        <dbReference type="Pfam" id="PF00155"/>
    </source>
</evidence>
<name>A0A3M5J418_PSEA0</name>
<dbReference type="Pfam" id="PF19689">
    <property type="entry name" value="DUF6190"/>
    <property type="match status" value="1"/>
</dbReference>
<dbReference type="GO" id="GO:0030170">
    <property type="term" value="F:pyridoxal phosphate binding"/>
    <property type="evidence" value="ECO:0007669"/>
    <property type="project" value="InterPro"/>
</dbReference>
<dbReference type="InterPro" id="IPR015422">
    <property type="entry name" value="PyrdxlP-dep_Trfase_small"/>
</dbReference>
<feature type="domain" description="Aminotransferase class I/classII large" evidence="1">
    <location>
        <begin position="67"/>
        <end position="357"/>
    </location>
</feature>
<dbReference type="AlphaFoldDB" id="A0A3M5J418"/>
<dbReference type="InterPro" id="IPR015421">
    <property type="entry name" value="PyrdxlP-dep_Trfase_major"/>
</dbReference>
<accession>A0A3M5J418</accession>
<dbReference type="Proteomes" id="UP000276194">
    <property type="component" value="Unassembled WGS sequence"/>
</dbReference>
<dbReference type="Gene3D" id="3.40.640.10">
    <property type="entry name" value="Type I PLP-dependent aspartate aminotransferase-like (Major domain)"/>
    <property type="match status" value="1"/>
</dbReference>
<dbReference type="InterPro" id="IPR045685">
    <property type="entry name" value="DUF6190"/>
</dbReference>
<reference evidence="2 3" key="1">
    <citation type="submission" date="2018-08" db="EMBL/GenBank/DDBJ databases">
        <title>Recombination of ecologically and evolutionarily significant loci maintains genetic cohesion in the Pseudomonas syringae species complex.</title>
        <authorList>
            <person name="Dillon M."/>
            <person name="Thakur S."/>
            <person name="Almeida R.N.D."/>
            <person name="Weir B.S."/>
            <person name="Guttman D.S."/>
        </authorList>
    </citation>
    <scope>NUCLEOTIDE SEQUENCE [LARGE SCALE GENOMIC DNA]</scope>
    <source>
        <strain evidence="2 3">ICMP 6941</strain>
    </source>
</reference>
<evidence type="ECO:0000313" key="2">
    <source>
        <dbReference type="EMBL" id="RMT17654.1"/>
    </source>
</evidence>
<evidence type="ECO:0000313" key="3">
    <source>
        <dbReference type="Proteomes" id="UP000276194"/>
    </source>
</evidence>
<dbReference type="InterPro" id="IPR015424">
    <property type="entry name" value="PyrdxlP-dep_Trfase"/>
</dbReference>
<dbReference type="Gene3D" id="3.90.1150.10">
    <property type="entry name" value="Aspartate Aminotransferase, domain 1"/>
    <property type="match status" value="1"/>
</dbReference>
<dbReference type="Pfam" id="PF00155">
    <property type="entry name" value="Aminotran_1_2"/>
    <property type="match status" value="1"/>
</dbReference>
<comment type="caution">
    <text evidence="2">The sequence shown here is derived from an EMBL/GenBank/DDBJ whole genome shotgun (WGS) entry which is preliminary data.</text>
</comment>
<gene>
    <name evidence="2" type="ORF">ALP52_01028</name>
</gene>
<protein>
    <recommendedName>
        <fullName evidence="1">Aminotransferase class I/classII large domain-containing protein</fullName>
    </recommendedName>
</protein>
<dbReference type="InterPro" id="IPR004839">
    <property type="entry name" value="Aminotransferase_I/II_large"/>
</dbReference>
<proteinExistence type="predicted"/>
<dbReference type="SUPFAM" id="SSF53383">
    <property type="entry name" value="PLP-dependent transferases"/>
    <property type="match status" value="1"/>
</dbReference>
<dbReference type="EMBL" id="RBTD01000321">
    <property type="protein sequence ID" value="RMT17654.1"/>
    <property type="molecule type" value="Genomic_DNA"/>
</dbReference>
<organism evidence="2 3">
    <name type="scientific">Pseudomonas amygdali pv. mori</name>
    <dbReference type="NCBI Taxonomy" id="34065"/>
    <lineage>
        <taxon>Bacteria</taxon>
        <taxon>Pseudomonadati</taxon>
        <taxon>Pseudomonadota</taxon>
        <taxon>Gammaproteobacteria</taxon>
        <taxon>Pseudomonadales</taxon>
        <taxon>Pseudomonadaceae</taxon>
        <taxon>Pseudomonas</taxon>
        <taxon>Pseudomonas amygdali</taxon>
    </lineage>
</organism>